<dbReference type="RefSeq" id="YP_009116665.1">
    <property type="nucleotide sequence ID" value="NC_026242.1"/>
</dbReference>
<proteinExistence type="predicted"/>
<gene>
    <name evidence="1" type="ORF">TONV_018</name>
</gene>
<reference evidence="1 2" key="1">
    <citation type="journal article" date="2015" name="J. Virol.">
        <title>The genome of the nucleopolyhedrosis-causing virus from Tipula oleracea sheds new light on the Nudiviridae family.</title>
        <authorList>
            <person name="Bezier A."/>
            <person name="Theze J."/>
            <person name="Gavory F."/>
            <person name="Gaillard J."/>
            <person name="Poulain J."/>
            <person name="Drezen J.M."/>
            <person name="Herniou E.A."/>
        </authorList>
    </citation>
    <scope>NUCLEOTIDE SEQUENCE [LARGE SCALE GENOMIC DNA]</scope>
    <source>
        <strain evidence="1">35</strain>
    </source>
</reference>
<evidence type="ECO:0000313" key="1">
    <source>
        <dbReference type="EMBL" id="AJD20078.1"/>
    </source>
</evidence>
<sequence>MAKLDNSVIESLFVNEKVNKCDDANNEILLDLYSKYLNRPQIIINEVTDETFNKLYTEKIEKNEKLQQLKSNFISIYKQSNPNFVIDDNTIIDDEMEKKMNDILTNIDKSFSAVTNTSKLFNDVVLNTISTFTHDCTLIPNVEKFNMDIENIDRSSPGNPKNDDVNIGGCRNQNTIKKFANNLPLMYSDKFYNK</sequence>
<evidence type="ECO:0000313" key="2">
    <source>
        <dbReference type="Proteomes" id="UP000201058"/>
    </source>
</evidence>
<dbReference type="KEGG" id="vg:22921732"/>
<accession>A0A0B4VGI6</accession>
<name>A0A0B4VGI6_9VIRU</name>
<dbReference type="Proteomes" id="UP000201058">
    <property type="component" value="Segment"/>
</dbReference>
<keyword evidence="2" id="KW-1185">Reference proteome</keyword>
<dbReference type="GeneID" id="22921732"/>
<dbReference type="EMBL" id="KM610234">
    <property type="protein sequence ID" value="AJD20078.1"/>
    <property type="molecule type" value="Genomic_DNA"/>
</dbReference>
<protein>
    <submittedName>
        <fullName evidence="1">Uncharacterized protein</fullName>
    </submittedName>
</protein>
<organism evidence="1 2">
    <name type="scientific">Tipula oleracea nudivirus</name>
    <dbReference type="NCBI Taxonomy" id="1546257"/>
    <lineage>
        <taxon>Viruses</taxon>
        <taxon>Viruses incertae sedis</taxon>
        <taxon>Naldaviricetes</taxon>
        <taxon>Lefavirales</taxon>
        <taxon>Nudiviridae</taxon>
        <taxon>Deltanudivirus</taxon>
        <taxon>Deltanudivirus tipoleraceae</taxon>
    </lineage>
</organism>